<dbReference type="PANTHER" id="PTHR11941">
    <property type="entry name" value="ENOYL-COA HYDRATASE-RELATED"/>
    <property type="match status" value="1"/>
</dbReference>
<gene>
    <name evidence="3" type="ORF">KDA27_07520</name>
</gene>
<dbReference type="FunFam" id="1.10.12.10:FF:000001">
    <property type="entry name" value="Probable enoyl-CoA hydratase, mitochondrial"/>
    <property type="match status" value="1"/>
</dbReference>
<dbReference type="Pfam" id="PF00378">
    <property type="entry name" value="ECH_1"/>
    <property type="match status" value="1"/>
</dbReference>
<dbReference type="InterPro" id="IPR029045">
    <property type="entry name" value="ClpP/crotonase-like_dom_sf"/>
</dbReference>
<dbReference type="InterPro" id="IPR001753">
    <property type="entry name" value="Enoyl-CoA_hydra/iso"/>
</dbReference>
<dbReference type="Gene3D" id="1.10.12.10">
    <property type="entry name" value="Lyase 2-enoyl-coa Hydratase, Chain A, domain 2"/>
    <property type="match status" value="1"/>
</dbReference>
<evidence type="ECO:0000313" key="3">
    <source>
        <dbReference type="EMBL" id="MCA9755633.1"/>
    </source>
</evidence>
<evidence type="ECO:0000256" key="1">
    <source>
        <dbReference type="ARBA" id="ARBA00005254"/>
    </source>
</evidence>
<evidence type="ECO:0000256" key="2">
    <source>
        <dbReference type="ARBA" id="ARBA00023239"/>
    </source>
</evidence>
<comment type="caution">
    <text evidence="3">The sequence shown here is derived from an EMBL/GenBank/DDBJ whole genome shotgun (WGS) entry which is preliminary data.</text>
</comment>
<dbReference type="GO" id="GO:0006635">
    <property type="term" value="P:fatty acid beta-oxidation"/>
    <property type="evidence" value="ECO:0007669"/>
    <property type="project" value="TreeGrafter"/>
</dbReference>
<evidence type="ECO:0000313" key="4">
    <source>
        <dbReference type="Proteomes" id="UP000739538"/>
    </source>
</evidence>
<dbReference type="SUPFAM" id="SSF52096">
    <property type="entry name" value="ClpP/crotonase"/>
    <property type="match status" value="1"/>
</dbReference>
<accession>A0A956SES4</accession>
<dbReference type="GO" id="GO:0016836">
    <property type="term" value="F:hydro-lyase activity"/>
    <property type="evidence" value="ECO:0007669"/>
    <property type="project" value="UniProtKB-ARBA"/>
</dbReference>
<protein>
    <submittedName>
        <fullName evidence="3">Enoyl-CoA hydratase/isomerase family protein</fullName>
    </submittedName>
</protein>
<dbReference type="Proteomes" id="UP000739538">
    <property type="component" value="Unassembled WGS sequence"/>
</dbReference>
<dbReference type="CDD" id="cd06558">
    <property type="entry name" value="crotonase-like"/>
    <property type="match status" value="1"/>
</dbReference>
<dbReference type="FunFam" id="3.90.226.10:FF:000009">
    <property type="entry name" value="Carnitinyl-CoA dehydratase"/>
    <property type="match status" value="1"/>
</dbReference>
<dbReference type="Gene3D" id="3.90.226.10">
    <property type="entry name" value="2-enoyl-CoA Hydratase, Chain A, domain 1"/>
    <property type="match status" value="1"/>
</dbReference>
<organism evidence="3 4">
    <name type="scientific">Eiseniibacteriota bacterium</name>
    <dbReference type="NCBI Taxonomy" id="2212470"/>
    <lineage>
        <taxon>Bacteria</taxon>
        <taxon>Candidatus Eiseniibacteriota</taxon>
    </lineage>
</organism>
<name>A0A956SES4_UNCEI</name>
<reference evidence="3" key="2">
    <citation type="journal article" date="2021" name="Microbiome">
        <title>Successional dynamics and alternative stable states in a saline activated sludge microbial community over 9 years.</title>
        <authorList>
            <person name="Wang Y."/>
            <person name="Ye J."/>
            <person name="Ju F."/>
            <person name="Liu L."/>
            <person name="Boyd J.A."/>
            <person name="Deng Y."/>
            <person name="Parks D.H."/>
            <person name="Jiang X."/>
            <person name="Yin X."/>
            <person name="Woodcroft B.J."/>
            <person name="Tyson G.W."/>
            <person name="Hugenholtz P."/>
            <person name="Polz M.F."/>
            <person name="Zhang T."/>
        </authorList>
    </citation>
    <scope>NUCLEOTIDE SEQUENCE</scope>
    <source>
        <strain evidence="3">HKST-UBA02</strain>
    </source>
</reference>
<dbReference type="EMBL" id="JAGQHS010000028">
    <property type="protein sequence ID" value="MCA9755633.1"/>
    <property type="molecule type" value="Genomic_DNA"/>
</dbReference>
<comment type="similarity">
    <text evidence="1">Belongs to the enoyl-CoA hydratase/isomerase family.</text>
</comment>
<keyword evidence="2" id="KW-0456">Lyase</keyword>
<dbReference type="InterPro" id="IPR014748">
    <property type="entry name" value="Enoyl-CoA_hydra_C"/>
</dbReference>
<dbReference type="AlphaFoldDB" id="A0A956SES4"/>
<dbReference type="PANTHER" id="PTHR11941:SF54">
    <property type="entry name" value="ENOYL-COA HYDRATASE, MITOCHONDRIAL"/>
    <property type="match status" value="1"/>
</dbReference>
<proteinExistence type="inferred from homology"/>
<sequence>MSFENLKLEEKDGWLEVVIDRPKALNALNGATLSELASVVDRLEAEADLRGMIITGGGEKAFVAGADITELKDLTAADAMKYADRGQALFSRIERGSKPVIAAVGGFALGGGCELALACHIRVLSTKAKMGLPEVSLGVIPGFGGTQRLSRIVGLGRALEMILGGEMIDAESAFRMGLANRVVEPEELMEAARQIAGSIQKRGPLAVSAALRATVRGREMTLEDGLAFEVAQFGLLANTEDWKEGTGAFLEKRKPEFRGQ</sequence>
<reference evidence="3" key="1">
    <citation type="submission" date="2020-04" db="EMBL/GenBank/DDBJ databases">
        <authorList>
            <person name="Zhang T."/>
        </authorList>
    </citation>
    <scope>NUCLEOTIDE SEQUENCE</scope>
    <source>
        <strain evidence="3">HKST-UBA02</strain>
    </source>
</reference>